<name>A0A1G2CGB6_9BACT</name>
<evidence type="ECO:0000313" key="3">
    <source>
        <dbReference type="Proteomes" id="UP000178880"/>
    </source>
</evidence>
<dbReference type="Gene3D" id="3.90.79.10">
    <property type="entry name" value="Nucleoside Triphosphate Pyrophosphohydrolase"/>
    <property type="match status" value="1"/>
</dbReference>
<sequence length="179" mass="20653">MSEQDIEAGRRVIASVGTVIYRWDRRHLEVLVGERQNEPWKGYSMIAFGGGIDPDDFSVESAARREALEETGRGLEFLDGEFLHHYGPRSFHHRIYLDAQNAIQVVRTEKEISEKYKFVAAMFCAECIGGEPRDNDEVKHVRFEDVLELARMETKLAFEQALVLRDAYLRLVVFPNFSQ</sequence>
<dbReference type="AlphaFoldDB" id="A0A1G2CGB6"/>
<feature type="domain" description="Nudix hydrolase" evidence="1">
    <location>
        <begin position="11"/>
        <end position="163"/>
    </location>
</feature>
<evidence type="ECO:0000259" key="1">
    <source>
        <dbReference type="PROSITE" id="PS51462"/>
    </source>
</evidence>
<dbReference type="Pfam" id="PF00293">
    <property type="entry name" value="NUDIX"/>
    <property type="match status" value="1"/>
</dbReference>
<dbReference type="InterPro" id="IPR000086">
    <property type="entry name" value="NUDIX_hydrolase_dom"/>
</dbReference>
<dbReference type="Proteomes" id="UP000178880">
    <property type="component" value="Unassembled WGS sequence"/>
</dbReference>
<dbReference type="InterPro" id="IPR015797">
    <property type="entry name" value="NUDIX_hydrolase-like_dom_sf"/>
</dbReference>
<reference evidence="2 3" key="1">
    <citation type="journal article" date="2016" name="Nat. Commun.">
        <title>Thousands of microbial genomes shed light on interconnected biogeochemical processes in an aquifer system.</title>
        <authorList>
            <person name="Anantharaman K."/>
            <person name="Brown C.T."/>
            <person name="Hug L.A."/>
            <person name="Sharon I."/>
            <person name="Castelle C.J."/>
            <person name="Probst A.J."/>
            <person name="Thomas B.C."/>
            <person name="Singh A."/>
            <person name="Wilkins M.J."/>
            <person name="Karaoz U."/>
            <person name="Brodie E.L."/>
            <person name="Williams K.H."/>
            <person name="Hubbard S.S."/>
            <person name="Banfield J.F."/>
        </authorList>
    </citation>
    <scope>NUCLEOTIDE SEQUENCE [LARGE SCALE GENOMIC DNA]</scope>
</reference>
<dbReference type="SUPFAM" id="SSF55811">
    <property type="entry name" value="Nudix"/>
    <property type="match status" value="1"/>
</dbReference>
<dbReference type="STRING" id="1798650.A2945_03785"/>
<evidence type="ECO:0000313" key="2">
    <source>
        <dbReference type="EMBL" id="OGZ00435.1"/>
    </source>
</evidence>
<dbReference type="PANTHER" id="PTHR43736">
    <property type="entry name" value="ADP-RIBOSE PYROPHOSPHATASE"/>
    <property type="match status" value="1"/>
</dbReference>
<proteinExistence type="predicted"/>
<dbReference type="EMBL" id="MHLA01000001">
    <property type="protein sequence ID" value="OGZ00435.1"/>
    <property type="molecule type" value="Genomic_DNA"/>
</dbReference>
<comment type="caution">
    <text evidence="2">The sequence shown here is derived from an EMBL/GenBank/DDBJ whole genome shotgun (WGS) entry which is preliminary data.</text>
</comment>
<gene>
    <name evidence="2" type="ORF">A2945_03785</name>
</gene>
<dbReference type="PANTHER" id="PTHR43736:SF1">
    <property type="entry name" value="DIHYDRONEOPTERIN TRIPHOSPHATE DIPHOSPHATASE"/>
    <property type="match status" value="1"/>
</dbReference>
<organism evidence="2 3">
    <name type="scientific">Candidatus Liptonbacteria bacterium RIFCSPLOWO2_01_FULL_52_25</name>
    <dbReference type="NCBI Taxonomy" id="1798650"/>
    <lineage>
        <taxon>Bacteria</taxon>
        <taxon>Candidatus Liptoniibacteriota</taxon>
    </lineage>
</organism>
<accession>A0A1G2CGB6</accession>
<dbReference type="PROSITE" id="PS51462">
    <property type="entry name" value="NUDIX"/>
    <property type="match status" value="1"/>
</dbReference>
<protein>
    <recommendedName>
        <fullName evidence="1">Nudix hydrolase domain-containing protein</fullName>
    </recommendedName>
</protein>